<dbReference type="PROSITE" id="PS00101">
    <property type="entry name" value="HEXAPEP_TRANSFERASES"/>
    <property type="match status" value="1"/>
</dbReference>
<keyword evidence="2" id="KW-0677">Repeat</keyword>
<evidence type="ECO:0000313" key="4">
    <source>
        <dbReference type="EMBL" id="MDN3688872.1"/>
    </source>
</evidence>
<evidence type="ECO:0000256" key="3">
    <source>
        <dbReference type="ARBA" id="ARBA00023315"/>
    </source>
</evidence>
<organism evidence="4 5">
    <name type="scientific">Cyclobacterium jeungdonense</name>
    <dbReference type="NCBI Taxonomy" id="708087"/>
    <lineage>
        <taxon>Bacteria</taxon>
        <taxon>Pseudomonadati</taxon>
        <taxon>Bacteroidota</taxon>
        <taxon>Cytophagia</taxon>
        <taxon>Cytophagales</taxon>
        <taxon>Cyclobacteriaceae</taxon>
        <taxon>Cyclobacterium</taxon>
    </lineage>
</organism>
<dbReference type="Pfam" id="PF00132">
    <property type="entry name" value="Hexapep"/>
    <property type="match status" value="1"/>
</dbReference>
<dbReference type="SUPFAM" id="SSF51161">
    <property type="entry name" value="Trimeric LpxA-like enzymes"/>
    <property type="match status" value="2"/>
</dbReference>
<evidence type="ECO:0000256" key="1">
    <source>
        <dbReference type="ARBA" id="ARBA00022679"/>
    </source>
</evidence>
<dbReference type="RefSeq" id="WP_163385563.1">
    <property type="nucleotide sequence ID" value="NZ_JAUFQS010000013.1"/>
</dbReference>
<dbReference type="PANTHER" id="PTHR23416">
    <property type="entry name" value="SIALIC ACID SYNTHASE-RELATED"/>
    <property type="match status" value="1"/>
</dbReference>
<name>A0ABT8C9V5_9BACT</name>
<sequence>MNPTNLATLRIKFIGLLTRIRVYYYRILGLQIGNGVRLGKIHCEWPGNVQIGNYCDIQNNVIFWIKNPFLKSNVILIGKNVFIGNNCEFNCSNYISVGDNCLIASNTTFVDINHSIDKEFLINSQPIKSKPIIIEEDVWIGSGSIILKGVRIGKGSVIGAGSLVNRSVPDYEIWAGLPAKKIGERN</sequence>
<accession>A0ABT8C9V5</accession>
<dbReference type="Gene3D" id="2.160.10.10">
    <property type="entry name" value="Hexapeptide repeat proteins"/>
    <property type="match status" value="1"/>
</dbReference>
<keyword evidence="5" id="KW-1185">Reference proteome</keyword>
<dbReference type="Pfam" id="PF14602">
    <property type="entry name" value="Hexapep_2"/>
    <property type="match status" value="1"/>
</dbReference>
<protein>
    <submittedName>
        <fullName evidence="4">DapH/DapD/GlmU-related protein</fullName>
    </submittedName>
</protein>
<dbReference type="InterPro" id="IPR018357">
    <property type="entry name" value="Hexapep_transf_CS"/>
</dbReference>
<gene>
    <name evidence="4" type="ORF">QWZ15_13615</name>
</gene>
<dbReference type="CDD" id="cd04647">
    <property type="entry name" value="LbH_MAT_like"/>
    <property type="match status" value="1"/>
</dbReference>
<keyword evidence="1" id="KW-0808">Transferase</keyword>
<dbReference type="Proteomes" id="UP001236663">
    <property type="component" value="Unassembled WGS sequence"/>
</dbReference>
<evidence type="ECO:0000256" key="2">
    <source>
        <dbReference type="ARBA" id="ARBA00022737"/>
    </source>
</evidence>
<evidence type="ECO:0000313" key="5">
    <source>
        <dbReference type="Proteomes" id="UP001236663"/>
    </source>
</evidence>
<dbReference type="EMBL" id="JAUFQS010000013">
    <property type="protein sequence ID" value="MDN3688872.1"/>
    <property type="molecule type" value="Genomic_DNA"/>
</dbReference>
<dbReference type="PANTHER" id="PTHR23416:SF78">
    <property type="entry name" value="LIPOPOLYSACCHARIDE BIOSYNTHESIS O-ACETYL TRANSFERASE WBBJ-RELATED"/>
    <property type="match status" value="1"/>
</dbReference>
<proteinExistence type="predicted"/>
<comment type="caution">
    <text evidence="4">The sequence shown here is derived from an EMBL/GenBank/DDBJ whole genome shotgun (WGS) entry which is preliminary data.</text>
</comment>
<reference evidence="5" key="1">
    <citation type="journal article" date="2019" name="Int. J. Syst. Evol. Microbiol.">
        <title>The Global Catalogue of Microorganisms (GCM) 10K type strain sequencing project: providing services to taxonomists for standard genome sequencing and annotation.</title>
        <authorList>
            <consortium name="The Broad Institute Genomics Platform"/>
            <consortium name="The Broad Institute Genome Sequencing Center for Infectious Disease"/>
            <person name="Wu L."/>
            <person name="Ma J."/>
        </authorList>
    </citation>
    <scope>NUCLEOTIDE SEQUENCE [LARGE SCALE GENOMIC DNA]</scope>
    <source>
        <strain evidence="5">CECT 7706</strain>
    </source>
</reference>
<keyword evidence="3" id="KW-0012">Acyltransferase</keyword>
<dbReference type="InterPro" id="IPR001451">
    <property type="entry name" value="Hexapep"/>
</dbReference>
<dbReference type="InterPro" id="IPR051159">
    <property type="entry name" value="Hexapeptide_acetyltransf"/>
</dbReference>
<dbReference type="InterPro" id="IPR011004">
    <property type="entry name" value="Trimer_LpxA-like_sf"/>
</dbReference>